<feature type="compositionally biased region" description="Basic and acidic residues" evidence="1">
    <location>
        <begin position="424"/>
        <end position="433"/>
    </location>
</feature>
<feature type="region of interest" description="Disordered" evidence="1">
    <location>
        <begin position="421"/>
        <end position="466"/>
    </location>
</feature>
<dbReference type="OrthoDB" id="274477at2"/>
<dbReference type="RefSeq" id="WP_145034615.1">
    <property type="nucleotide sequence ID" value="NZ_CP036271.1"/>
</dbReference>
<dbReference type="InParanoid" id="A0A517SMC2"/>
<evidence type="ECO:0000313" key="2">
    <source>
        <dbReference type="EMBL" id="QDT57246.1"/>
    </source>
</evidence>
<dbReference type="Proteomes" id="UP000315700">
    <property type="component" value="Chromosome"/>
</dbReference>
<keyword evidence="3" id="KW-1185">Reference proteome</keyword>
<organism evidence="2 3">
    <name type="scientific">Caulifigura coniformis</name>
    <dbReference type="NCBI Taxonomy" id="2527983"/>
    <lineage>
        <taxon>Bacteria</taxon>
        <taxon>Pseudomonadati</taxon>
        <taxon>Planctomycetota</taxon>
        <taxon>Planctomycetia</taxon>
        <taxon>Planctomycetales</taxon>
        <taxon>Planctomycetaceae</taxon>
        <taxon>Caulifigura</taxon>
    </lineage>
</organism>
<gene>
    <name evidence="2" type="primary">bamD</name>
    <name evidence="2" type="ORF">Pan44_53140</name>
</gene>
<evidence type="ECO:0000256" key="1">
    <source>
        <dbReference type="SAM" id="MobiDB-lite"/>
    </source>
</evidence>
<dbReference type="InterPro" id="IPR011990">
    <property type="entry name" value="TPR-like_helical_dom_sf"/>
</dbReference>
<dbReference type="Pfam" id="PF13174">
    <property type="entry name" value="TPR_6"/>
    <property type="match status" value="1"/>
</dbReference>
<evidence type="ECO:0000313" key="3">
    <source>
        <dbReference type="Proteomes" id="UP000315700"/>
    </source>
</evidence>
<dbReference type="KEGG" id="ccos:Pan44_53140"/>
<dbReference type="EMBL" id="CP036271">
    <property type="protein sequence ID" value="QDT57246.1"/>
    <property type="molecule type" value="Genomic_DNA"/>
</dbReference>
<proteinExistence type="predicted"/>
<accession>A0A517SMC2</accession>
<name>A0A517SMC2_9PLAN</name>
<dbReference type="InterPro" id="IPR019734">
    <property type="entry name" value="TPR_rpt"/>
</dbReference>
<protein>
    <submittedName>
        <fullName evidence="2">Outer membrane protein assembly factor BamD</fullName>
    </submittedName>
</protein>
<dbReference type="SUPFAM" id="SSF48452">
    <property type="entry name" value="TPR-like"/>
    <property type="match status" value="1"/>
</dbReference>
<reference evidence="2 3" key="1">
    <citation type="submission" date="2019-02" db="EMBL/GenBank/DDBJ databases">
        <title>Deep-cultivation of Planctomycetes and their phenomic and genomic characterization uncovers novel biology.</title>
        <authorList>
            <person name="Wiegand S."/>
            <person name="Jogler M."/>
            <person name="Boedeker C."/>
            <person name="Pinto D."/>
            <person name="Vollmers J."/>
            <person name="Rivas-Marin E."/>
            <person name="Kohn T."/>
            <person name="Peeters S.H."/>
            <person name="Heuer A."/>
            <person name="Rast P."/>
            <person name="Oberbeckmann S."/>
            <person name="Bunk B."/>
            <person name="Jeske O."/>
            <person name="Meyerdierks A."/>
            <person name="Storesund J.E."/>
            <person name="Kallscheuer N."/>
            <person name="Luecker S."/>
            <person name="Lage O.M."/>
            <person name="Pohl T."/>
            <person name="Merkel B.J."/>
            <person name="Hornburger P."/>
            <person name="Mueller R.-W."/>
            <person name="Bruemmer F."/>
            <person name="Labrenz M."/>
            <person name="Spormann A.M."/>
            <person name="Op den Camp H."/>
            <person name="Overmann J."/>
            <person name="Amann R."/>
            <person name="Jetten M.S.M."/>
            <person name="Mascher T."/>
            <person name="Medema M.H."/>
            <person name="Devos D.P."/>
            <person name="Kaster A.-K."/>
            <person name="Ovreas L."/>
            <person name="Rohde M."/>
            <person name="Galperin M.Y."/>
            <person name="Jogler C."/>
        </authorList>
    </citation>
    <scope>NUCLEOTIDE SEQUENCE [LARGE SCALE GENOMIC DNA]</scope>
    <source>
        <strain evidence="2 3">Pan44</strain>
    </source>
</reference>
<dbReference type="Gene3D" id="1.25.40.10">
    <property type="entry name" value="Tetratricopeptide repeat domain"/>
    <property type="match status" value="2"/>
</dbReference>
<sequence>MTPMHCTARCATAPGFLGRVLCIGALAVMAGCGSLGSGRVARKNTPLNAADALGMVPAGPSDVEGPTERRLKADRWNRERQLKNDPRMAKAMAEYDAAMKLHDSGQYKDAEKSFHKIVKSRRATYESFGDRFRGAFGFKEDVDLESVTGYGDPVEEDAMFMVAECQYRQRSYAGAEDSYTELLEKYPSTRHMEDSTQRLLGIAMYWLGYSAESDLNGDIKLAGGASINPAKPPKAPSTPRIPIIPNVSDRTRPVFDTDGRALGALRKVWLHDAAGNLADDALMVSANHHLRTGDFVESARLYKLLREQYPDSPHFQDAHLLGAHVTMASYEGSAYDGKPLDEASNLKKVALASFTDMSDEERQRLHKEISRMDEERVGRLWATVEFYQAKRQPESIEVYCLKIINQFPESKYAEMARKMLASLEPHKKPEHRQQPPQAPPASVKVAEAPPKSLQEPTEAAQVDLDQ</sequence>
<dbReference type="AlphaFoldDB" id="A0A517SMC2"/>